<accession>A0A103XT14</accession>
<proteinExistence type="predicted"/>
<dbReference type="Gramene" id="KVH96351">
    <property type="protein sequence ID" value="KVH96351"/>
    <property type="gene ID" value="Ccrd_001552"/>
</dbReference>
<keyword evidence="1" id="KW-0646">Protease inhibitor</keyword>
<keyword evidence="2" id="KW-0789">Thiol protease inhibitor</keyword>
<evidence type="ECO:0000313" key="5">
    <source>
        <dbReference type="Proteomes" id="UP000243975"/>
    </source>
</evidence>
<organism evidence="4 5">
    <name type="scientific">Cynara cardunculus var. scolymus</name>
    <name type="common">Globe artichoke</name>
    <name type="synonym">Cynara scolymus</name>
    <dbReference type="NCBI Taxonomy" id="59895"/>
    <lineage>
        <taxon>Eukaryota</taxon>
        <taxon>Viridiplantae</taxon>
        <taxon>Streptophyta</taxon>
        <taxon>Embryophyta</taxon>
        <taxon>Tracheophyta</taxon>
        <taxon>Spermatophyta</taxon>
        <taxon>Magnoliopsida</taxon>
        <taxon>eudicotyledons</taxon>
        <taxon>Gunneridae</taxon>
        <taxon>Pentapetalae</taxon>
        <taxon>asterids</taxon>
        <taxon>campanulids</taxon>
        <taxon>Asterales</taxon>
        <taxon>Asteraceae</taxon>
        <taxon>Carduoideae</taxon>
        <taxon>Cardueae</taxon>
        <taxon>Carduinae</taxon>
        <taxon>Cynara</taxon>
    </lineage>
</organism>
<reference evidence="4 5" key="1">
    <citation type="journal article" date="2016" name="Sci. Rep.">
        <title>The genome sequence of the outbreeding globe artichoke constructed de novo incorporating a phase-aware low-pass sequencing strategy of F1 progeny.</title>
        <authorList>
            <person name="Scaglione D."/>
            <person name="Reyes-Chin-Wo S."/>
            <person name="Acquadro A."/>
            <person name="Froenicke L."/>
            <person name="Portis E."/>
            <person name="Beitel C."/>
            <person name="Tirone M."/>
            <person name="Mauro R."/>
            <person name="Lo Monaco A."/>
            <person name="Mauromicale G."/>
            <person name="Faccioli P."/>
            <person name="Cattivelli L."/>
            <person name="Rieseberg L."/>
            <person name="Michelmore R."/>
            <person name="Lanteri S."/>
        </authorList>
    </citation>
    <scope>NUCLEOTIDE SEQUENCE [LARGE SCALE GENOMIC DNA]</scope>
    <source>
        <strain evidence="4">2C</strain>
    </source>
</reference>
<feature type="domain" description="Cystatin" evidence="3">
    <location>
        <begin position="11"/>
        <end position="98"/>
    </location>
</feature>
<dbReference type="Proteomes" id="UP000243975">
    <property type="component" value="Unassembled WGS sequence"/>
</dbReference>
<keyword evidence="5" id="KW-1185">Reference proteome</keyword>
<evidence type="ECO:0000313" key="4">
    <source>
        <dbReference type="EMBL" id="KVH96351.1"/>
    </source>
</evidence>
<sequence length="99" mass="11096">MTVFLLLDSKILDNGITPLDPNNPEVVANAKFAVEKHNEDKKEHLVFVKVVRAESKSIAGITYNLIFAAKNGSAQNLYHAFVVIDYVGQKQLFSFDRVM</sequence>
<name>A0A103XT14_CYNCS</name>
<protein>
    <submittedName>
        <fullName evidence="4">Proteinase inhibitor I25, cystatin</fullName>
    </submittedName>
</protein>
<dbReference type="InterPro" id="IPR000010">
    <property type="entry name" value="Cystatin_dom"/>
</dbReference>
<evidence type="ECO:0000256" key="1">
    <source>
        <dbReference type="ARBA" id="ARBA00022690"/>
    </source>
</evidence>
<dbReference type="PANTHER" id="PTHR47364">
    <property type="entry name" value="CYSTEINE PROTEINASE INHIBITOR 5"/>
    <property type="match status" value="1"/>
</dbReference>
<dbReference type="AlphaFoldDB" id="A0A103XT14"/>
<gene>
    <name evidence="4" type="ORF">Ccrd_001552</name>
</gene>
<dbReference type="PANTHER" id="PTHR47364:SF2">
    <property type="entry name" value="CYSTEINE PROTEINASE INHIBITOR 5"/>
    <property type="match status" value="1"/>
</dbReference>
<evidence type="ECO:0000259" key="3">
    <source>
        <dbReference type="SMART" id="SM00043"/>
    </source>
</evidence>
<dbReference type="Gene3D" id="3.10.450.10">
    <property type="match status" value="1"/>
</dbReference>
<dbReference type="CDD" id="cd00042">
    <property type="entry name" value="CY"/>
    <property type="match status" value="1"/>
</dbReference>
<dbReference type="SMART" id="SM00043">
    <property type="entry name" value="CY"/>
    <property type="match status" value="1"/>
</dbReference>
<dbReference type="Pfam" id="PF16845">
    <property type="entry name" value="SQAPI"/>
    <property type="match status" value="1"/>
</dbReference>
<dbReference type="GO" id="GO:0004869">
    <property type="term" value="F:cysteine-type endopeptidase inhibitor activity"/>
    <property type="evidence" value="ECO:0007669"/>
    <property type="project" value="UniProtKB-KW"/>
</dbReference>
<evidence type="ECO:0000256" key="2">
    <source>
        <dbReference type="ARBA" id="ARBA00022704"/>
    </source>
</evidence>
<comment type="caution">
    <text evidence="4">The sequence shown here is derived from an EMBL/GenBank/DDBJ whole genome shotgun (WGS) entry which is preliminary data.</text>
</comment>
<dbReference type="EMBL" id="LEKV01004325">
    <property type="protein sequence ID" value="KVH96351.1"/>
    <property type="molecule type" value="Genomic_DNA"/>
</dbReference>
<dbReference type="InterPro" id="IPR046350">
    <property type="entry name" value="Cystatin_sf"/>
</dbReference>
<dbReference type="SUPFAM" id="SSF54403">
    <property type="entry name" value="Cystatin/monellin"/>
    <property type="match status" value="1"/>
</dbReference>